<evidence type="ECO:0000313" key="12">
    <source>
        <dbReference type="Proteomes" id="UP000675163"/>
    </source>
</evidence>
<evidence type="ECO:0000256" key="5">
    <source>
        <dbReference type="ARBA" id="ARBA00022519"/>
    </source>
</evidence>
<feature type="transmembrane region" description="Helical" evidence="9">
    <location>
        <begin position="159"/>
        <end position="186"/>
    </location>
</feature>
<dbReference type="GO" id="GO:0005886">
    <property type="term" value="C:plasma membrane"/>
    <property type="evidence" value="ECO:0007669"/>
    <property type="project" value="UniProtKB-SubCell"/>
</dbReference>
<feature type="transmembrane region" description="Helical" evidence="9">
    <location>
        <begin position="255"/>
        <end position="277"/>
    </location>
</feature>
<reference evidence="11" key="1">
    <citation type="submission" date="2021-02" db="EMBL/GenBank/DDBJ databases">
        <title>Sequencing the genomes of 1000 actinobacteria strains.</title>
        <authorList>
            <person name="Klenk H.-P."/>
        </authorList>
    </citation>
    <scope>NUCLEOTIDE SEQUENCE</scope>
    <source>
        <strain evidence="11">DSM 22850</strain>
    </source>
</reference>
<dbReference type="GO" id="GO:0140359">
    <property type="term" value="F:ABC-type transporter activity"/>
    <property type="evidence" value="ECO:0007669"/>
    <property type="project" value="InterPro"/>
</dbReference>
<accession>A0A940T3S4</accession>
<evidence type="ECO:0000256" key="8">
    <source>
        <dbReference type="ARBA" id="ARBA00023136"/>
    </source>
</evidence>
<keyword evidence="3 9" id="KW-0813">Transport</keyword>
<sequence length="288" mass="32224">MTQHPALSDPEYSTPGTSRGLISGFQHRYLLSLLLKKGVITRYYGSALGWAWSYIRPLAQFFMYYVVIGILLGVSRGVEYFPVYLFSGIIMVNLFSETFRSATDSIVGNRALIQKVYLPRELFPLANVGGAIIHFAPQAVVLFLISVLNGWHFEWIQPVAFICAVLIVVLFGLGLGLFFGALNVLYRDSKNFVDLILMFATWTSPVLYPFIKVKDRAPEWIYNIYMSNPLTAAVELSHGVFWAPIASGAERPEGIFIYAAIAFGIAIFALIIGQLVFRKLEGKFAQNL</sequence>
<dbReference type="PANTHER" id="PTHR30413:SF8">
    <property type="entry name" value="TRANSPORT PERMEASE PROTEIN"/>
    <property type="match status" value="1"/>
</dbReference>
<keyword evidence="7 9" id="KW-1133">Transmembrane helix</keyword>
<evidence type="ECO:0000256" key="6">
    <source>
        <dbReference type="ARBA" id="ARBA00022692"/>
    </source>
</evidence>
<comment type="similarity">
    <text evidence="2 9">Belongs to the ABC-2 integral membrane protein family.</text>
</comment>
<keyword evidence="4 9" id="KW-1003">Cell membrane</keyword>
<gene>
    <name evidence="11" type="ORF">JOF28_001316</name>
</gene>
<keyword evidence="12" id="KW-1185">Reference proteome</keyword>
<feature type="transmembrane region" description="Helical" evidence="9">
    <location>
        <begin position="192"/>
        <end position="211"/>
    </location>
</feature>
<dbReference type="InterPro" id="IPR013525">
    <property type="entry name" value="ABC2_TM"/>
</dbReference>
<evidence type="ECO:0000256" key="7">
    <source>
        <dbReference type="ARBA" id="ARBA00022989"/>
    </source>
</evidence>
<keyword evidence="8 9" id="KW-0472">Membrane</keyword>
<evidence type="ECO:0000313" key="11">
    <source>
        <dbReference type="EMBL" id="MBP1326084.1"/>
    </source>
</evidence>
<keyword evidence="6 9" id="KW-0812">Transmembrane</keyword>
<evidence type="ECO:0000256" key="2">
    <source>
        <dbReference type="ARBA" id="ARBA00007783"/>
    </source>
</evidence>
<evidence type="ECO:0000259" key="10">
    <source>
        <dbReference type="PROSITE" id="PS51012"/>
    </source>
</evidence>
<evidence type="ECO:0000256" key="3">
    <source>
        <dbReference type="ARBA" id="ARBA00022448"/>
    </source>
</evidence>
<dbReference type="GO" id="GO:0015920">
    <property type="term" value="P:lipopolysaccharide transport"/>
    <property type="evidence" value="ECO:0007669"/>
    <property type="project" value="TreeGrafter"/>
</dbReference>
<feature type="transmembrane region" description="Helical" evidence="9">
    <location>
        <begin position="54"/>
        <end position="74"/>
    </location>
</feature>
<comment type="subcellular location">
    <subcellularLocation>
        <location evidence="1">Cell inner membrane</location>
        <topology evidence="1">Multi-pass membrane protein</topology>
    </subcellularLocation>
    <subcellularLocation>
        <location evidence="9">Cell membrane</location>
        <topology evidence="9">Multi-pass membrane protein</topology>
    </subcellularLocation>
</comment>
<dbReference type="AlphaFoldDB" id="A0A940T3S4"/>
<feature type="transmembrane region" description="Helical" evidence="9">
    <location>
        <begin position="122"/>
        <end position="147"/>
    </location>
</feature>
<feature type="transmembrane region" description="Helical" evidence="9">
    <location>
        <begin position="223"/>
        <end position="243"/>
    </location>
</feature>
<evidence type="ECO:0000256" key="4">
    <source>
        <dbReference type="ARBA" id="ARBA00022475"/>
    </source>
</evidence>
<dbReference type="Proteomes" id="UP000675163">
    <property type="component" value="Unassembled WGS sequence"/>
</dbReference>
<organism evidence="11 12">
    <name type="scientific">Leucobacter exalbidus</name>
    <dbReference type="NCBI Taxonomy" id="662960"/>
    <lineage>
        <taxon>Bacteria</taxon>
        <taxon>Bacillati</taxon>
        <taxon>Actinomycetota</taxon>
        <taxon>Actinomycetes</taxon>
        <taxon>Micrococcales</taxon>
        <taxon>Microbacteriaceae</taxon>
        <taxon>Leucobacter</taxon>
    </lineage>
</organism>
<dbReference type="EMBL" id="JAFIDA010000001">
    <property type="protein sequence ID" value="MBP1326084.1"/>
    <property type="molecule type" value="Genomic_DNA"/>
</dbReference>
<dbReference type="Pfam" id="PF01061">
    <property type="entry name" value="ABC2_membrane"/>
    <property type="match status" value="1"/>
</dbReference>
<keyword evidence="5" id="KW-0997">Cell inner membrane</keyword>
<dbReference type="PANTHER" id="PTHR30413">
    <property type="entry name" value="INNER MEMBRANE TRANSPORT PERMEASE"/>
    <property type="match status" value="1"/>
</dbReference>
<dbReference type="InterPro" id="IPR047817">
    <property type="entry name" value="ABC2_TM_bact-type"/>
</dbReference>
<proteinExistence type="inferred from homology"/>
<evidence type="ECO:0000256" key="9">
    <source>
        <dbReference type="RuleBase" id="RU361157"/>
    </source>
</evidence>
<name>A0A940T3S4_9MICO</name>
<feature type="transmembrane region" description="Helical" evidence="9">
    <location>
        <begin position="81"/>
        <end position="102"/>
    </location>
</feature>
<evidence type="ECO:0000256" key="1">
    <source>
        <dbReference type="ARBA" id="ARBA00004429"/>
    </source>
</evidence>
<protein>
    <recommendedName>
        <fullName evidence="9">Transport permease protein</fullName>
    </recommendedName>
</protein>
<feature type="domain" description="ABC transmembrane type-2" evidence="10">
    <location>
        <begin position="48"/>
        <end position="280"/>
    </location>
</feature>
<dbReference type="PROSITE" id="PS51012">
    <property type="entry name" value="ABC_TM2"/>
    <property type="match status" value="1"/>
</dbReference>
<dbReference type="RefSeq" id="WP_209705047.1">
    <property type="nucleotide sequence ID" value="NZ_JAFIDA010000001.1"/>
</dbReference>
<comment type="caution">
    <text evidence="11">The sequence shown here is derived from an EMBL/GenBank/DDBJ whole genome shotgun (WGS) entry which is preliminary data.</text>
</comment>